<dbReference type="InterPro" id="IPR024810">
    <property type="entry name" value="MAB21L/cGLR"/>
</dbReference>
<dbReference type="GO" id="GO:0005524">
    <property type="term" value="F:ATP binding"/>
    <property type="evidence" value="ECO:0007669"/>
    <property type="project" value="UniProtKB-KW"/>
</dbReference>
<keyword evidence="7" id="KW-1185">Reference proteome</keyword>
<sequence length="554" mass="61329">MTEEGDDPSVGGMAALSKVLPLLGLLNALILALLQRYWSSVRASLALQVCFVLIAVSTFVCIVVYVAVFTHAASIARTFLSLIVDKSRRFARRHEINRRTLAPVARTIGSIFLLAICYCYLSAFWCAIVYTAVGLCVLCSVLIKFNFLRQTNPGNTRNDGRTLCADCRKYNARLETSLQRELTAISPGLTVRLSPDTVGDQLEGVCPCQAPGSAHVIMTAHVVCNAHYVIDTAYVDSDGRGRCSWVRLPSGLASELPDDFLRLCFVSQPTPATDHDHTTGSVWSLLSGQRCMRLLLNSFVCSQTTTSGAVLTRTVSGPHGYRDHEVKFRIALEYSGWPRVARAWIRKARRHLAVDLLRDVIDGGCHLVYEPCGSDQCPDHNYDWRYAFPHAERVLFDYYRCGRDVTTGCHAAYRACRRVVTAVGERENRPCTMLLCMLKHVFLYHAQKHVHGDRSRWSSSEGESGGVASGGWGAASGGAASGGEASQLYRCANEYVCQLLACAETKKLRHYFMPRVNVLEAVGAEELDVYVQVLKLLKANLCRYLHIDADNTDE</sequence>
<keyword evidence="4" id="KW-0812">Transmembrane</keyword>
<reference evidence="6" key="1">
    <citation type="journal article" date="2023" name="Mol. Biol. Evol.">
        <title>Third-Generation Sequencing Reveals the Adaptive Role of the Epigenome in Three Deep-Sea Polychaetes.</title>
        <authorList>
            <person name="Perez M."/>
            <person name="Aroh O."/>
            <person name="Sun Y."/>
            <person name="Lan Y."/>
            <person name="Juniper S.K."/>
            <person name="Young C.R."/>
            <person name="Angers B."/>
            <person name="Qian P.Y."/>
        </authorList>
    </citation>
    <scope>NUCLEOTIDE SEQUENCE</scope>
    <source>
        <strain evidence="6">R07B-5</strain>
    </source>
</reference>
<feature type="domain" description="Mab-21-like nucleotidyltransferase" evidence="5">
    <location>
        <begin position="324"/>
        <end position="397"/>
    </location>
</feature>
<feature type="transmembrane region" description="Helical" evidence="4">
    <location>
        <begin position="19"/>
        <end position="39"/>
    </location>
</feature>
<feature type="transmembrane region" description="Helical" evidence="4">
    <location>
        <begin position="101"/>
        <end position="121"/>
    </location>
</feature>
<evidence type="ECO:0000313" key="7">
    <source>
        <dbReference type="Proteomes" id="UP001209878"/>
    </source>
</evidence>
<evidence type="ECO:0000313" key="6">
    <source>
        <dbReference type="EMBL" id="KAK2182109.1"/>
    </source>
</evidence>
<gene>
    <name evidence="6" type="ORF">NP493_366g01019</name>
</gene>
<proteinExistence type="inferred from homology"/>
<keyword evidence="2" id="KW-0547">Nucleotide-binding</keyword>
<protein>
    <recommendedName>
        <fullName evidence="5">Mab-21-like nucleotidyltransferase domain-containing protein</fullName>
    </recommendedName>
</protein>
<keyword evidence="3" id="KW-0067">ATP-binding</keyword>
<organism evidence="6 7">
    <name type="scientific">Ridgeia piscesae</name>
    <name type="common">Tubeworm</name>
    <dbReference type="NCBI Taxonomy" id="27915"/>
    <lineage>
        <taxon>Eukaryota</taxon>
        <taxon>Metazoa</taxon>
        <taxon>Spiralia</taxon>
        <taxon>Lophotrochozoa</taxon>
        <taxon>Annelida</taxon>
        <taxon>Polychaeta</taxon>
        <taxon>Sedentaria</taxon>
        <taxon>Canalipalpata</taxon>
        <taxon>Sabellida</taxon>
        <taxon>Siboglinidae</taxon>
        <taxon>Ridgeia</taxon>
    </lineage>
</organism>
<name>A0AAD9NW06_RIDPI</name>
<accession>A0AAD9NW06</accession>
<dbReference type="PANTHER" id="PTHR10656">
    <property type="entry name" value="CELL FATE DETERMINING PROTEIN MAB21-RELATED"/>
    <property type="match status" value="1"/>
</dbReference>
<dbReference type="InterPro" id="IPR046903">
    <property type="entry name" value="Mab-21-like_nuc_Trfase"/>
</dbReference>
<feature type="transmembrane region" description="Helical" evidence="4">
    <location>
        <begin position="127"/>
        <end position="147"/>
    </location>
</feature>
<evidence type="ECO:0000256" key="1">
    <source>
        <dbReference type="ARBA" id="ARBA00008307"/>
    </source>
</evidence>
<dbReference type="PANTHER" id="PTHR10656:SF42">
    <property type="entry name" value="CYCLIC GMP-AMP SYNTHASE-LIKE PROTEIN-RELATED"/>
    <property type="match status" value="1"/>
</dbReference>
<dbReference type="EMBL" id="JAODUO010000366">
    <property type="protein sequence ID" value="KAK2182109.1"/>
    <property type="molecule type" value="Genomic_DNA"/>
</dbReference>
<dbReference type="Gene3D" id="1.10.1410.40">
    <property type="match status" value="1"/>
</dbReference>
<dbReference type="SMART" id="SM01265">
    <property type="entry name" value="Mab-21"/>
    <property type="match status" value="1"/>
</dbReference>
<dbReference type="Pfam" id="PF03281">
    <property type="entry name" value="Mab-21"/>
    <property type="match status" value="1"/>
</dbReference>
<dbReference type="Proteomes" id="UP001209878">
    <property type="component" value="Unassembled WGS sequence"/>
</dbReference>
<comment type="caution">
    <text evidence="6">The sequence shown here is derived from an EMBL/GenBank/DDBJ whole genome shotgun (WGS) entry which is preliminary data.</text>
</comment>
<keyword evidence="4" id="KW-1133">Transmembrane helix</keyword>
<comment type="similarity">
    <text evidence="1">Belongs to the mab-21 family.</text>
</comment>
<evidence type="ECO:0000259" key="5">
    <source>
        <dbReference type="Pfam" id="PF03281"/>
    </source>
</evidence>
<dbReference type="AlphaFoldDB" id="A0AAD9NW06"/>
<feature type="transmembrane region" description="Helical" evidence="4">
    <location>
        <begin position="51"/>
        <end position="80"/>
    </location>
</feature>
<evidence type="ECO:0000256" key="4">
    <source>
        <dbReference type="SAM" id="Phobius"/>
    </source>
</evidence>
<evidence type="ECO:0000256" key="2">
    <source>
        <dbReference type="ARBA" id="ARBA00022741"/>
    </source>
</evidence>
<evidence type="ECO:0000256" key="3">
    <source>
        <dbReference type="ARBA" id="ARBA00022840"/>
    </source>
</evidence>
<keyword evidence="4" id="KW-0472">Membrane</keyword>